<dbReference type="STRING" id="1112.A9D12_05760"/>
<dbReference type="AlphaFoldDB" id="A0A192D442"/>
<dbReference type="Pfam" id="PF00583">
    <property type="entry name" value="Acetyltransf_1"/>
    <property type="match status" value="1"/>
</dbReference>
<dbReference type="InterPro" id="IPR000182">
    <property type="entry name" value="GNAT_dom"/>
</dbReference>
<proteinExistence type="predicted"/>
<dbReference type="GO" id="GO:0016747">
    <property type="term" value="F:acyltransferase activity, transferring groups other than amino-acyl groups"/>
    <property type="evidence" value="ECO:0007669"/>
    <property type="project" value="InterPro"/>
</dbReference>
<dbReference type="KEGG" id="pns:A9D12_05760"/>
<evidence type="ECO:0000313" key="2">
    <source>
        <dbReference type="EMBL" id="ANK12534.1"/>
    </source>
</evidence>
<evidence type="ECO:0000259" key="1">
    <source>
        <dbReference type="Pfam" id="PF00583"/>
    </source>
</evidence>
<reference evidence="2 3" key="1">
    <citation type="submission" date="2016-05" db="EMBL/GenBank/DDBJ databases">
        <title>Compelete Genome Sequence of Bacteriochlorophyll-Synthesizing Bacterium Porphyrobacter neustonensis DSM 9434.</title>
        <authorList>
            <person name="Shi X.-L."/>
            <person name="Wu Y.-H."/>
            <person name="Cheng H."/>
            <person name="Xu L."/>
            <person name="Zhang X.-Q."/>
            <person name="Wang C.-S."/>
            <person name="Xu X.-W."/>
        </authorList>
    </citation>
    <scope>NUCLEOTIDE SEQUENCE [LARGE SCALE GENOMIC DNA]</scope>
    <source>
        <strain evidence="2 3">DSM 9434</strain>
    </source>
</reference>
<dbReference type="EMBL" id="CP016033">
    <property type="protein sequence ID" value="ANK12534.1"/>
    <property type="molecule type" value="Genomic_DNA"/>
</dbReference>
<dbReference type="PANTHER" id="PTHR41368:SF1">
    <property type="entry name" value="PROTEIN YGHO"/>
    <property type="match status" value="1"/>
</dbReference>
<dbReference type="SUPFAM" id="SSF55729">
    <property type="entry name" value="Acyl-CoA N-acyltransferases (Nat)"/>
    <property type="match status" value="1"/>
</dbReference>
<dbReference type="InterPro" id="IPR039968">
    <property type="entry name" value="BcerS-like"/>
</dbReference>
<name>A0A192D442_9SPHN</name>
<dbReference type="RefSeq" id="WP_068350444.1">
    <property type="nucleotide sequence ID" value="NZ_CP016033.1"/>
</dbReference>
<organism evidence="2 3">
    <name type="scientific">Erythrobacter neustonensis</name>
    <dbReference type="NCBI Taxonomy" id="1112"/>
    <lineage>
        <taxon>Bacteria</taxon>
        <taxon>Pseudomonadati</taxon>
        <taxon>Pseudomonadota</taxon>
        <taxon>Alphaproteobacteria</taxon>
        <taxon>Sphingomonadales</taxon>
        <taxon>Erythrobacteraceae</taxon>
        <taxon>Erythrobacter/Porphyrobacter group</taxon>
        <taxon>Erythrobacter</taxon>
    </lineage>
</organism>
<feature type="domain" description="N-acetyltransferase" evidence="1">
    <location>
        <begin position="239"/>
        <end position="346"/>
    </location>
</feature>
<sequence length="363" mass="40589">MTLTLREGDASAFFEAPFNAYPRSVGYVSPMRGDILRMLDPKKNPLWTSGNPYRFWTAHRDGRPIGRIIAHMHHQSNQRWGWNRCQFGFFDCADDPEAAHLLLDAAEGFARDQGTTELVGNFNLTAMQQCGVMTAGFDEPAYTDMIVGPPWLPGILEANGFARLFPMTTFEIDLAAAAPPPARLDPAHFTFAPIRKAAFPERMEEARLLLNDGFAENPMFVPLTAEEFRFQAGELSTILDPRLSSVVKQDGVPVGVIIAIPDLNGFLKATRSRIGLTTPWHFLRYRMNRRRAVIIFYSVARAAHGQGIMSAMLAETLGRVRAAGYESIGGTWIADENPASLRQVEKMNGRWLHKLHLFRKAIA</sequence>
<evidence type="ECO:0000313" key="3">
    <source>
        <dbReference type="Proteomes" id="UP000078263"/>
    </source>
</evidence>
<dbReference type="PANTHER" id="PTHR41368">
    <property type="entry name" value="PROTEIN YGHO"/>
    <property type="match status" value="1"/>
</dbReference>
<dbReference type="Proteomes" id="UP000078263">
    <property type="component" value="Chromosome"/>
</dbReference>
<dbReference type="InterPro" id="IPR016181">
    <property type="entry name" value="Acyl_CoA_acyltransferase"/>
</dbReference>
<accession>A0A192D442</accession>
<dbReference type="OrthoDB" id="9806005at2"/>
<dbReference type="Gene3D" id="3.40.630.30">
    <property type="match status" value="1"/>
</dbReference>
<gene>
    <name evidence="2" type="ORF">A9D12_05760</name>
</gene>
<keyword evidence="3" id="KW-1185">Reference proteome</keyword>
<protein>
    <submittedName>
        <fullName evidence="2">GNAT family acetyltransferase</fullName>
    </submittedName>
</protein>
<keyword evidence="2" id="KW-0808">Transferase</keyword>